<accession>A0ABW3L5D0</accession>
<protein>
    <submittedName>
        <fullName evidence="3">Glycosyltransferase family 4 protein</fullName>
    </submittedName>
</protein>
<dbReference type="Pfam" id="PF13439">
    <property type="entry name" value="Glyco_transf_4"/>
    <property type="match status" value="1"/>
</dbReference>
<dbReference type="EMBL" id="JBHTKL010000006">
    <property type="protein sequence ID" value="MFD1020667.1"/>
    <property type="molecule type" value="Genomic_DNA"/>
</dbReference>
<sequence>MKILQVCAIDVSVKRLLKPLIDGLVEQGFEVASACLDTGEANWLRKQGYVIHDIPFRRKMFSLKNIVACWKLYRLLKKEKFDIIHVHTPVAAVIGRIAAVAGATPHIVYTAHGFYFHEGMSPLTYRFFYWIEKFFATQFTDWLLLQSIEDYQLSVERKFLPEEQIVHLSNGVDVETKFNPKIILEEEKTVLREEFNLTERDVVLCFMGRFVKEKGIVELMDAFELLHQEYPEAKLLLLGELLESDRKDDAYSNLTQRIEKHPAVIAPGIRDDIPQILAISDIFTLPSYREGLPRSIIEAMAMGLPVVATNIRGCREEVEEGVTGYLVEKQNVEDLAEKLDLLLEHRTLRESFGLKARMRAELLFNEAAIIQKQVDLFRSFGDVEGERDGEVH</sequence>
<dbReference type="Proteomes" id="UP001596990">
    <property type="component" value="Unassembled WGS sequence"/>
</dbReference>
<comment type="caution">
    <text evidence="3">The sequence shown here is derived from an EMBL/GenBank/DDBJ whole genome shotgun (WGS) entry which is preliminary data.</text>
</comment>
<dbReference type="Pfam" id="PF00534">
    <property type="entry name" value="Glycos_transf_1"/>
    <property type="match status" value="1"/>
</dbReference>
<evidence type="ECO:0000313" key="3">
    <source>
        <dbReference type="EMBL" id="MFD1020667.1"/>
    </source>
</evidence>
<dbReference type="CDD" id="cd03808">
    <property type="entry name" value="GT4_CapM-like"/>
    <property type="match status" value="1"/>
</dbReference>
<dbReference type="RefSeq" id="WP_386062772.1">
    <property type="nucleotide sequence ID" value="NZ_JBHTKL010000006.1"/>
</dbReference>
<organism evidence="3 4">
    <name type="scientific">Thalassobacillus hwangdonensis</name>
    <dbReference type="NCBI Taxonomy" id="546108"/>
    <lineage>
        <taxon>Bacteria</taxon>
        <taxon>Bacillati</taxon>
        <taxon>Bacillota</taxon>
        <taxon>Bacilli</taxon>
        <taxon>Bacillales</taxon>
        <taxon>Bacillaceae</taxon>
        <taxon>Thalassobacillus</taxon>
    </lineage>
</organism>
<feature type="domain" description="Glycosyltransferase subfamily 4-like N-terminal" evidence="2">
    <location>
        <begin position="19"/>
        <end position="175"/>
    </location>
</feature>
<dbReference type="PANTHER" id="PTHR12526:SF630">
    <property type="entry name" value="GLYCOSYLTRANSFERASE"/>
    <property type="match status" value="1"/>
</dbReference>
<dbReference type="PANTHER" id="PTHR12526">
    <property type="entry name" value="GLYCOSYLTRANSFERASE"/>
    <property type="match status" value="1"/>
</dbReference>
<dbReference type="SUPFAM" id="SSF53756">
    <property type="entry name" value="UDP-Glycosyltransferase/glycogen phosphorylase"/>
    <property type="match status" value="1"/>
</dbReference>
<proteinExistence type="predicted"/>
<feature type="domain" description="Glycosyl transferase family 1" evidence="1">
    <location>
        <begin position="190"/>
        <end position="357"/>
    </location>
</feature>
<name>A0ABW3L5D0_9BACI</name>
<evidence type="ECO:0000259" key="2">
    <source>
        <dbReference type="Pfam" id="PF13439"/>
    </source>
</evidence>
<dbReference type="InterPro" id="IPR001296">
    <property type="entry name" value="Glyco_trans_1"/>
</dbReference>
<gene>
    <name evidence="3" type="ORF">ACFQ2J_15875</name>
</gene>
<dbReference type="InterPro" id="IPR028098">
    <property type="entry name" value="Glyco_trans_4-like_N"/>
</dbReference>
<evidence type="ECO:0000259" key="1">
    <source>
        <dbReference type="Pfam" id="PF00534"/>
    </source>
</evidence>
<reference evidence="4" key="1">
    <citation type="journal article" date="2019" name="Int. J. Syst. Evol. Microbiol.">
        <title>The Global Catalogue of Microorganisms (GCM) 10K type strain sequencing project: providing services to taxonomists for standard genome sequencing and annotation.</title>
        <authorList>
            <consortium name="The Broad Institute Genomics Platform"/>
            <consortium name="The Broad Institute Genome Sequencing Center for Infectious Disease"/>
            <person name="Wu L."/>
            <person name="Ma J."/>
        </authorList>
    </citation>
    <scope>NUCLEOTIDE SEQUENCE [LARGE SCALE GENOMIC DNA]</scope>
    <source>
        <strain evidence="4">CCUG 56607</strain>
    </source>
</reference>
<evidence type="ECO:0000313" key="4">
    <source>
        <dbReference type="Proteomes" id="UP001596990"/>
    </source>
</evidence>
<keyword evidence="4" id="KW-1185">Reference proteome</keyword>
<dbReference type="Gene3D" id="3.40.50.2000">
    <property type="entry name" value="Glycogen Phosphorylase B"/>
    <property type="match status" value="2"/>
</dbReference>